<dbReference type="Proteomes" id="UP000821598">
    <property type="component" value="Unassembled WGS sequence"/>
</dbReference>
<protein>
    <submittedName>
        <fullName evidence="1">Uncharacterized protein</fullName>
    </submittedName>
</protein>
<name>A0ABX2NX16_9BURK</name>
<organism evidence="1 2">
    <name type="scientific">Paraburkholderia youngii</name>
    <dbReference type="NCBI Taxonomy" id="2782701"/>
    <lineage>
        <taxon>Bacteria</taxon>
        <taxon>Pseudomonadati</taxon>
        <taxon>Pseudomonadota</taxon>
        <taxon>Betaproteobacteria</taxon>
        <taxon>Burkholderiales</taxon>
        <taxon>Burkholderiaceae</taxon>
        <taxon>Paraburkholderia</taxon>
    </lineage>
</organism>
<keyword evidence="2" id="KW-1185">Reference proteome</keyword>
<evidence type="ECO:0000313" key="1">
    <source>
        <dbReference type="EMBL" id="NVI08969.1"/>
    </source>
</evidence>
<reference evidence="1 2" key="1">
    <citation type="submission" date="2019-08" db="EMBL/GenBank/DDBJ databases">
        <title>Paraburkholderia simonii sp. nov. and P. youngii sp. nov. Brazilian and Mexican Mimosa-associated rhizobia.</title>
        <authorList>
            <person name="Mavima L."/>
            <person name="Beukes C.W."/>
            <person name="Palmer M."/>
            <person name="De Meyer S.E."/>
            <person name="James E.K."/>
            <person name="Maluk M."/>
            <person name="Avontuur J.R."/>
            <person name="Chan W.Y."/>
            <person name="Venter S.N."/>
            <person name="Steenkamp E.T."/>
        </authorList>
    </citation>
    <scope>NUCLEOTIDE SEQUENCE [LARGE SCALE GENOMIC DNA]</scope>
    <source>
        <strain evidence="1 2">JPY454</strain>
    </source>
</reference>
<dbReference type="EMBL" id="VOMC01000059">
    <property type="protein sequence ID" value="NVI08969.1"/>
    <property type="molecule type" value="Genomic_DNA"/>
</dbReference>
<sequence length="63" mass="7067">MRVNAAVASFRLVHGLRHTRRAPSGGAVFEKKYEARFHQPMLMYAPFSSDATLASKKHVSHLT</sequence>
<gene>
    <name evidence="1" type="ORF">FSB64_35670</name>
</gene>
<comment type="caution">
    <text evidence="1">The sequence shown here is derived from an EMBL/GenBank/DDBJ whole genome shotgun (WGS) entry which is preliminary data.</text>
</comment>
<evidence type="ECO:0000313" key="2">
    <source>
        <dbReference type="Proteomes" id="UP000821598"/>
    </source>
</evidence>
<proteinExistence type="predicted"/>
<accession>A0ABX2NX16</accession>